<organism evidence="3 4">
    <name type="scientific">Candidatus Limenecus avicola</name>
    <dbReference type="NCBI Taxonomy" id="2840847"/>
    <lineage>
        <taxon>Bacteria</taxon>
        <taxon>Bacillati</taxon>
        <taxon>Bacillota</taxon>
        <taxon>Clostridia</taxon>
        <taxon>Eubacteriales</taxon>
        <taxon>Clostridiaceae</taxon>
        <taxon>Clostridiaceae incertae sedis</taxon>
        <taxon>Candidatus Limenecus</taxon>
    </lineage>
</organism>
<gene>
    <name evidence="3" type="ORF">IAD26_09295</name>
</gene>
<dbReference type="SUPFAM" id="SSF54106">
    <property type="entry name" value="LysM domain"/>
    <property type="match status" value="1"/>
</dbReference>
<evidence type="ECO:0000313" key="4">
    <source>
        <dbReference type="Proteomes" id="UP000886748"/>
    </source>
</evidence>
<sequence length="104" mass="11323">MTALLSFSSNAINERNNPDSPKLVKKVKPAKAKLSIIPADQIAEEAKPAAQETYTVKSGDTLEGIIIRFYGKYDTSKISKIMQANNMANPNQLSIGQSLVIPMD</sequence>
<feature type="compositionally biased region" description="Polar residues" evidence="1">
    <location>
        <begin position="1"/>
        <end position="19"/>
    </location>
</feature>
<accession>A0A9D1SS32</accession>
<dbReference type="Pfam" id="PF01476">
    <property type="entry name" value="LysM"/>
    <property type="match status" value="1"/>
</dbReference>
<comment type="caution">
    <text evidence="3">The sequence shown here is derived from an EMBL/GenBank/DDBJ whole genome shotgun (WGS) entry which is preliminary data.</text>
</comment>
<feature type="region of interest" description="Disordered" evidence="1">
    <location>
        <begin position="1"/>
        <end position="25"/>
    </location>
</feature>
<evidence type="ECO:0000256" key="1">
    <source>
        <dbReference type="SAM" id="MobiDB-lite"/>
    </source>
</evidence>
<dbReference type="CDD" id="cd00118">
    <property type="entry name" value="LysM"/>
    <property type="match status" value="1"/>
</dbReference>
<dbReference type="Gene3D" id="3.10.350.10">
    <property type="entry name" value="LysM domain"/>
    <property type="match status" value="1"/>
</dbReference>
<proteinExistence type="predicted"/>
<dbReference type="AlphaFoldDB" id="A0A9D1SS32"/>
<dbReference type="EMBL" id="DVOD01000068">
    <property type="protein sequence ID" value="HIU93310.1"/>
    <property type="molecule type" value="Genomic_DNA"/>
</dbReference>
<evidence type="ECO:0000313" key="3">
    <source>
        <dbReference type="EMBL" id="HIU93310.1"/>
    </source>
</evidence>
<dbReference type="InterPro" id="IPR018392">
    <property type="entry name" value="LysM"/>
</dbReference>
<dbReference type="PROSITE" id="PS51782">
    <property type="entry name" value="LYSM"/>
    <property type="match status" value="1"/>
</dbReference>
<feature type="domain" description="LysM" evidence="2">
    <location>
        <begin position="52"/>
        <end position="101"/>
    </location>
</feature>
<dbReference type="Proteomes" id="UP000886748">
    <property type="component" value="Unassembled WGS sequence"/>
</dbReference>
<protein>
    <submittedName>
        <fullName evidence="3">LysM peptidoglycan-binding domain-containing protein</fullName>
    </submittedName>
</protein>
<name>A0A9D1SS32_9CLOT</name>
<reference evidence="3" key="2">
    <citation type="journal article" date="2021" name="PeerJ">
        <title>Extensive microbial diversity within the chicken gut microbiome revealed by metagenomics and culture.</title>
        <authorList>
            <person name="Gilroy R."/>
            <person name="Ravi A."/>
            <person name="Getino M."/>
            <person name="Pursley I."/>
            <person name="Horton D.L."/>
            <person name="Alikhan N.F."/>
            <person name="Baker D."/>
            <person name="Gharbi K."/>
            <person name="Hall N."/>
            <person name="Watson M."/>
            <person name="Adriaenssens E.M."/>
            <person name="Foster-Nyarko E."/>
            <person name="Jarju S."/>
            <person name="Secka A."/>
            <person name="Antonio M."/>
            <person name="Oren A."/>
            <person name="Chaudhuri R.R."/>
            <person name="La Ragione R."/>
            <person name="Hildebrand F."/>
            <person name="Pallen M.J."/>
        </authorList>
    </citation>
    <scope>NUCLEOTIDE SEQUENCE</scope>
    <source>
        <strain evidence="3">CHK154-7741</strain>
    </source>
</reference>
<dbReference type="InterPro" id="IPR036779">
    <property type="entry name" value="LysM_dom_sf"/>
</dbReference>
<dbReference type="SMART" id="SM00257">
    <property type="entry name" value="LysM"/>
    <property type="match status" value="1"/>
</dbReference>
<evidence type="ECO:0000259" key="2">
    <source>
        <dbReference type="PROSITE" id="PS51782"/>
    </source>
</evidence>
<reference evidence="3" key="1">
    <citation type="submission" date="2020-10" db="EMBL/GenBank/DDBJ databases">
        <authorList>
            <person name="Gilroy R."/>
        </authorList>
    </citation>
    <scope>NUCLEOTIDE SEQUENCE</scope>
    <source>
        <strain evidence="3">CHK154-7741</strain>
    </source>
</reference>